<evidence type="ECO:0000313" key="3">
    <source>
        <dbReference type="Proteomes" id="UP000784294"/>
    </source>
</evidence>
<dbReference type="Proteomes" id="UP000784294">
    <property type="component" value="Unassembled WGS sequence"/>
</dbReference>
<accession>A0A3S5BPT2</accession>
<name>A0A3S5BPT2_9PLAT</name>
<keyword evidence="3" id="KW-1185">Reference proteome</keyword>
<evidence type="ECO:0000313" key="2">
    <source>
        <dbReference type="EMBL" id="VEL33622.1"/>
    </source>
</evidence>
<gene>
    <name evidence="2" type="ORF">PXEA_LOCUS27062</name>
</gene>
<dbReference type="EMBL" id="CAAALY010246098">
    <property type="protein sequence ID" value="VEL33622.1"/>
    <property type="molecule type" value="Genomic_DNA"/>
</dbReference>
<sequence length="91" mass="9095">MLIEAADYHAGESPVTALPFSAAGDHIISAEDAPSRMSPSPGGCPGTAEGVSQNPIGLNGLAPAAFTAQTRKRSLLAGCTLGNVKFSSGPE</sequence>
<reference evidence="2" key="1">
    <citation type="submission" date="2018-11" db="EMBL/GenBank/DDBJ databases">
        <authorList>
            <consortium name="Pathogen Informatics"/>
        </authorList>
    </citation>
    <scope>NUCLEOTIDE SEQUENCE</scope>
</reference>
<proteinExistence type="predicted"/>
<feature type="region of interest" description="Disordered" evidence="1">
    <location>
        <begin position="32"/>
        <end position="51"/>
    </location>
</feature>
<protein>
    <submittedName>
        <fullName evidence="2">Uncharacterized protein</fullName>
    </submittedName>
</protein>
<dbReference type="AlphaFoldDB" id="A0A3S5BPT2"/>
<comment type="caution">
    <text evidence="2">The sequence shown here is derived from an EMBL/GenBank/DDBJ whole genome shotgun (WGS) entry which is preliminary data.</text>
</comment>
<evidence type="ECO:0000256" key="1">
    <source>
        <dbReference type="SAM" id="MobiDB-lite"/>
    </source>
</evidence>
<organism evidence="2 3">
    <name type="scientific">Protopolystoma xenopodis</name>
    <dbReference type="NCBI Taxonomy" id="117903"/>
    <lineage>
        <taxon>Eukaryota</taxon>
        <taxon>Metazoa</taxon>
        <taxon>Spiralia</taxon>
        <taxon>Lophotrochozoa</taxon>
        <taxon>Platyhelminthes</taxon>
        <taxon>Monogenea</taxon>
        <taxon>Polyopisthocotylea</taxon>
        <taxon>Polystomatidea</taxon>
        <taxon>Polystomatidae</taxon>
        <taxon>Protopolystoma</taxon>
    </lineage>
</organism>